<name>U6GQI1_EIMAC</name>
<feature type="region of interest" description="Disordered" evidence="1">
    <location>
        <begin position="349"/>
        <end position="369"/>
    </location>
</feature>
<evidence type="ECO:0000256" key="1">
    <source>
        <dbReference type="SAM" id="MobiDB-lite"/>
    </source>
</evidence>
<dbReference type="GO" id="GO:0003713">
    <property type="term" value="F:transcription coactivator activity"/>
    <property type="evidence" value="ECO:0007669"/>
    <property type="project" value="TreeGrafter"/>
</dbReference>
<keyword evidence="3" id="KW-1185">Reference proteome</keyword>
<dbReference type="AlphaFoldDB" id="U6GQI1"/>
<dbReference type="RefSeq" id="XP_013248143.1">
    <property type="nucleotide sequence ID" value="XM_013392689.1"/>
</dbReference>
<dbReference type="GeneID" id="25270873"/>
<feature type="region of interest" description="Disordered" evidence="1">
    <location>
        <begin position="510"/>
        <end position="530"/>
    </location>
</feature>
<feature type="region of interest" description="Disordered" evidence="1">
    <location>
        <begin position="548"/>
        <end position="587"/>
    </location>
</feature>
<dbReference type="EMBL" id="HG672401">
    <property type="protein sequence ID" value="CDI82455.1"/>
    <property type="molecule type" value="Genomic_DNA"/>
</dbReference>
<reference evidence="2" key="2">
    <citation type="submission" date="2013-10" db="EMBL/GenBank/DDBJ databases">
        <authorList>
            <person name="Aslett M."/>
        </authorList>
    </citation>
    <scope>NUCLEOTIDE SEQUENCE [LARGE SCALE GENOMIC DNA]</scope>
    <source>
        <strain evidence="2">Houghton</strain>
    </source>
</reference>
<feature type="region of interest" description="Disordered" evidence="1">
    <location>
        <begin position="92"/>
        <end position="141"/>
    </location>
</feature>
<feature type="compositionally biased region" description="Basic and acidic residues" evidence="1">
    <location>
        <begin position="748"/>
        <end position="763"/>
    </location>
</feature>
<dbReference type="OrthoDB" id="346614at2759"/>
<dbReference type="InterPro" id="IPR051647">
    <property type="entry name" value="Mediator_comp_sub12"/>
</dbReference>
<reference evidence="2" key="1">
    <citation type="submission" date="2013-10" db="EMBL/GenBank/DDBJ databases">
        <title>Genomic analysis of the causative agents of coccidiosis in chickens.</title>
        <authorList>
            <person name="Reid A.J."/>
            <person name="Blake D."/>
            <person name="Billington K."/>
            <person name="Browne H."/>
            <person name="Dunn M."/>
            <person name="Hung S."/>
            <person name="Kawahara F."/>
            <person name="Miranda-Saavedra D."/>
            <person name="Mourier T."/>
            <person name="Nagra H."/>
            <person name="Otto T.D."/>
            <person name="Rawlings N."/>
            <person name="Sanchez A."/>
            <person name="Sanders M."/>
            <person name="Subramaniam C."/>
            <person name="Tay Y."/>
            <person name="Dear P."/>
            <person name="Doerig C."/>
            <person name="Gruber A."/>
            <person name="Parkinson J."/>
            <person name="Shirley M."/>
            <person name="Wan K.L."/>
            <person name="Berriman M."/>
            <person name="Tomley F."/>
            <person name="Pain A."/>
        </authorList>
    </citation>
    <scope>NUCLEOTIDE SEQUENCE [LARGE SCALE GENOMIC DNA]</scope>
    <source>
        <strain evidence="2">Houghton</strain>
    </source>
</reference>
<dbReference type="PANTHER" id="PTHR46007">
    <property type="entry name" value="MEDIATOR OF RNA POLYMERASE II TRANSCRIPTION SUBUNIT 12"/>
    <property type="match status" value="1"/>
</dbReference>
<dbReference type="GO" id="GO:0045944">
    <property type="term" value="P:positive regulation of transcription by RNA polymerase II"/>
    <property type="evidence" value="ECO:0007669"/>
    <property type="project" value="TreeGrafter"/>
</dbReference>
<accession>U6GQI1</accession>
<organism evidence="2 3">
    <name type="scientific">Eimeria acervulina</name>
    <name type="common">Coccidian parasite</name>
    <dbReference type="NCBI Taxonomy" id="5801"/>
    <lineage>
        <taxon>Eukaryota</taxon>
        <taxon>Sar</taxon>
        <taxon>Alveolata</taxon>
        <taxon>Apicomplexa</taxon>
        <taxon>Conoidasida</taxon>
        <taxon>Coccidia</taxon>
        <taxon>Eucoccidiorida</taxon>
        <taxon>Eimeriorina</taxon>
        <taxon>Eimeriidae</taxon>
        <taxon>Eimeria</taxon>
    </lineage>
</organism>
<dbReference type="OMA" id="DPRTACC"/>
<feature type="compositionally biased region" description="Polar residues" evidence="1">
    <location>
        <begin position="806"/>
        <end position="824"/>
    </location>
</feature>
<feature type="region of interest" description="Disordered" evidence="1">
    <location>
        <begin position="748"/>
        <end position="850"/>
    </location>
</feature>
<dbReference type="GO" id="GO:0016592">
    <property type="term" value="C:mediator complex"/>
    <property type="evidence" value="ECO:0007669"/>
    <property type="project" value="TreeGrafter"/>
</dbReference>
<feature type="region of interest" description="Disordered" evidence="1">
    <location>
        <begin position="322"/>
        <end position="341"/>
    </location>
</feature>
<proteinExistence type="predicted"/>
<sequence>MYKHANRVVWLVQHINDRELRRLQLPSLLMALLPPAAPLEDQGGNTSGSSNDALPVQQQALVIRGAASLVLQQWLLLAADALQLLRRLLQPEKQHHRRSSSNPEQYQLLGRHQQQDSRRKRVKTAEAPREDGGKEQLEDADEAAEAIWEQTARLQLQQQHQQGEEESQQRLKRLGSVFATHLQEAESCVRASRDSAGLLLQRGGPDLFNACWAAVATPLRSGGTRPGQHLQQQQQMGSHERLLAAAGDAQAPGMSWRRWAFGGPDPHQPFPSAAAAASSAVAAAPAGKSAFVAVAELAGERGQDAEVESADFADMWGPLPEEEQREDYEAQQQQQGEGGEAAQDIYAGPKASRRTGQGHGVQLDTNISRRTARISSKERTFTSLLSRSSTTVVPSRLRPAAKYLAATTFEVHELYAVHPVVNLYGWLQQQLLSGCKPTWNVLHTPTAAAAEGHSGTAGQALNWLSTAPGPRLAVAASKSKDAHQHSVGQGNTWPRREWEGDFTLYTEAELQQQQQQQQDSSSSRRRSGDLLGGSEYVEVLRGIFDSSSMQQRATQTRLTQLPRESEASSTSRLGSSRRASGLSAPSSDASLEALAYGDLPDFDGCPTEFSDDQQQQQQERQQKQQNHLEVHGTAVASLRLRQLLQQYALTHPDLTGHLLTGGESLRAHQQEGQQQQLQQSENTIPLSRLLPRGRVDPRTACCTFSHLLLLHRHGSIKLKQLPQTLPMPSNNPYPEMFVHVTQQWRRADEAAWEHQQEVEEEQKQQQQEEEQQTYPEEQAEQQRHDLQQPEGSASGLRRTEDDKEVSSTSSDQKQLGEVRQQQLQRHTRGGPKSTGFPVAACRNRRSPRPP</sequence>
<feature type="compositionally biased region" description="Basic and acidic residues" evidence="1">
    <location>
        <begin position="620"/>
        <end position="629"/>
    </location>
</feature>
<dbReference type="Proteomes" id="UP000018050">
    <property type="component" value="Unassembled WGS sequence"/>
</dbReference>
<dbReference type="VEuPathDB" id="ToxoDB:EAH_00028030"/>
<evidence type="ECO:0000313" key="2">
    <source>
        <dbReference type="EMBL" id="CDI82455.1"/>
    </source>
</evidence>
<feature type="compositionally biased region" description="Low complexity" evidence="1">
    <location>
        <begin position="510"/>
        <end position="521"/>
    </location>
</feature>
<feature type="region of interest" description="Disordered" evidence="1">
    <location>
        <begin position="474"/>
        <end position="495"/>
    </location>
</feature>
<evidence type="ECO:0000313" key="3">
    <source>
        <dbReference type="Proteomes" id="UP000018050"/>
    </source>
</evidence>
<feature type="region of interest" description="Disordered" evidence="1">
    <location>
        <begin position="600"/>
        <end position="629"/>
    </location>
</feature>
<dbReference type="PANTHER" id="PTHR46007:SF8">
    <property type="entry name" value="C2H2-TYPE DOMAIN-CONTAINING PROTEIN"/>
    <property type="match status" value="1"/>
</dbReference>
<gene>
    <name evidence="2" type="ORF">EAH_00028030</name>
</gene>
<feature type="compositionally biased region" description="Low complexity" evidence="1">
    <location>
        <begin position="550"/>
        <end position="587"/>
    </location>
</feature>
<feature type="compositionally biased region" description="Low complexity" evidence="1">
    <location>
        <begin position="330"/>
        <end position="341"/>
    </location>
</feature>
<feature type="compositionally biased region" description="Basic and acidic residues" evidence="1">
    <location>
        <begin position="113"/>
        <end position="137"/>
    </location>
</feature>
<protein>
    <submittedName>
        <fullName evidence="2">Uncharacterized protein</fullName>
    </submittedName>
</protein>